<keyword evidence="2" id="KW-1185">Reference proteome</keyword>
<dbReference type="Pfam" id="PF01841">
    <property type="entry name" value="Transglut_core"/>
    <property type="match status" value="1"/>
</dbReference>
<dbReference type="InterPro" id="IPR002931">
    <property type="entry name" value="Transglutaminase-like"/>
</dbReference>
<dbReference type="PROSITE" id="PS51257">
    <property type="entry name" value="PROKAR_LIPOPROTEIN"/>
    <property type="match status" value="1"/>
</dbReference>
<dbReference type="OrthoDB" id="9788327at2"/>
<dbReference type="SUPFAM" id="SSF54001">
    <property type="entry name" value="Cysteine proteinases"/>
    <property type="match status" value="1"/>
</dbReference>
<proteinExistence type="predicted"/>
<reference evidence="1 2" key="1">
    <citation type="submission" date="2018-09" db="EMBL/GenBank/DDBJ databases">
        <title>Genome sequencing of Lachnoanaerobaculum umeaense DSM 23576.</title>
        <authorList>
            <person name="Kook J.-K."/>
            <person name="Park S.-N."/>
            <person name="Lim Y.K."/>
        </authorList>
    </citation>
    <scope>NUCLEOTIDE SEQUENCE [LARGE SCALE GENOMIC DNA]</scope>
    <source>
        <strain evidence="2">DSM 23576 \ CCUG 58757</strain>
    </source>
</reference>
<evidence type="ECO:0000313" key="1">
    <source>
        <dbReference type="EMBL" id="AYA99794.1"/>
    </source>
</evidence>
<dbReference type="AlphaFoldDB" id="A0A385Q2F8"/>
<dbReference type="Proteomes" id="UP000265562">
    <property type="component" value="Chromosome"/>
</dbReference>
<name>A0A385Q2F8_9FIRM</name>
<protein>
    <submittedName>
        <fullName evidence="1">Uncharacterized protein</fullName>
    </submittedName>
</protein>
<dbReference type="Gene3D" id="3.10.620.30">
    <property type="match status" value="1"/>
</dbReference>
<evidence type="ECO:0000313" key="2">
    <source>
        <dbReference type="Proteomes" id="UP000265562"/>
    </source>
</evidence>
<dbReference type="KEGG" id="lua:D4A81_07540"/>
<dbReference type="RefSeq" id="WP_111526087.1">
    <property type="nucleotide sequence ID" value="NZ_CP032364.1"/>
</dbReference>
<organism evidence="1 2">
    <name type="scientific">Lachnoanaerobaculum umeaense</name>
    <dbReference type="NCBI Taxonomy" id="617123"/>
    <lineage>
        <taxon>Bacteria</taxon>
        <taxon>Bacillati</taxon>
        <taxon>Bacillota</taxon>
        <taxon>Clostridia</taxon>
        <taxon>Lachnospirales</taxon>
        <taxon>Lachnospiraceae</taxon>
        <taxon>Lachnoanaerobaculum</taxon>
    </lineage>
</organism>
<accession>A0A385Q2F8</accession>
<dbReference type="EMBL" id="CP032364">
    <property type="protein sequence ID" value="AYA99794.1"/>
    <property type="molecule type" value="Genomic_DNA"/>
</dbReference>
<sequence>MKKFIITALTISAILTGCRYVNTTPTTATEVVTQTTKAADVKRAPSDNDIIKNATTEVKPNSWFRSGNYTYYMRENGQLAKNTQVTSDKNIATRKFVDDHGRLLTIDDFKELEQYYIELMKNHQVFIPNETFLSLGLNAKNVSDLCANYINETVGSWIDASYDITPDGLKFYASNTDNSVNDYNAYTEAMNKLNSLNLNSLDDIIDYGFNNINIDKTSAKETDKATYPNLYGALVENKTNCDGFTHFMYWACKKNNIPVRLVGISLKYPDGKIGNHALNQIYVDGEWKYFDLMWESEARAYRDQPMFFTDIEKYYSYDFINEDTGIRLVPNKAGSLIEYID</sequence>
<dbReference type="InterPro" id="IPR038765">
    <property type="entry name" value="Papain-like_cys_pep_sf"/>
</dbReference>
<gene>
    <name evidence="1" type="ORF">D4A81_07540</name>
</gene>